<evidence type="ECO:0000313" key="12">
    <source>
        <dbReference type="EMBL" id="PIT92399.1"/>
    </source>
</evidence>
<keyword evidence="5 8" id="KW-0143">Chaperone</keyword>
<dbReference type="SMART" id="SM00271">
    <property type="entry name" value="DnaJ"/>
    <property type="match status" value="1"/>
</dbReference>
<dbReference type="Proteomes" id="UP000228635">
    <property type="component" value="Unassembled WGS sequence"/>
</dbReference>
<evidence type="ECO:0000256" key="8">
    <source>
        <dbReference type="HAMAP-Rule" id="MF_01152"/>
    </source>
</evidence>
<dbReference type="InterPro" id="IPR036410">
    <property type="entry name" value="HSP_DnaJ_Cys-rich_dom_sf"/>
</dbReference>
<feature type="repeat" description="CXXCXGXG motif" evidence="8">
    <location>
        <begin position="158"/>
        <end position="165"/>
    </location>
</feature>
<dbReference type="EMBL" id="PFBA01000024">
    <property type="protein sequence ID" value="PIT92399.1"/>
    <property type="molecule type" value="Genomic_DNA"/>
</dbReference>
<evidence type="ECO:0000256" key="2">
    <source>
        <dbReference type="ARBA" id="ARBA00022737"/>
    </source>
</evidence>
<evidence type="ECO:0000256" key="3">
    <source>
        <dbReference type="ARBA" id="ARBA00022771"/>
    </source>
</evidence>
<dbReference type="GO" id="GO:0031072">
    <property type="term" value="F:heat shock protein binding"/>
    <property type="evidence" value="ECO:0007669"/>
    <property type="project" value="InterPro"/>
</dbReference>
<evidence type="ECO:0000256" key="6">
    <source>
        <dbReference type="ARBA" id="ARBA00061004"/>
    </source>
</evidence>
<dbReference type="HAMAP" id="MF_01152">
    <property type="entry name" value="DnaJ"/>
    <property type="match status" value="1"/>
</dbReference>
<dbReference type="GO" id="GO:0006260">
    <property type="term" value="P:DNA replication"/>
    <property type="evidence" value="ECO:0007669"/>
    <property type="project" value="UniProtKB-KW"/>
</dbReference>
<dbReference type="PROSITE" id="PS51188">
    <property type="entry name" value="ZF_CR"/>
    <property type="match status" value="1"/>
</dbReference>
<feature type="binding site" evidence="8">
    <location>
        <position position="218"/>
    </location>
    <ligand>
        <name>Zn(2+)</name>
        <dbReference type="ChEBI" id="CHEBI:29105"/>
        <label>1</label>
    </ligand>
</feature>
<keyword evidence="8" id="KW-0963">Cytoplasm</keyword>
<dbReference type="GO" id="GO:0005737">
    <property type="term" value="C:cytoplasm"/>
    <property type="evidence" value="ECO:0007669"/>
    <property type="project" value="UniProtKB-SubCell"/>
</dbReference>
<dbReference type="InterPro" id="IPR001623">
    <property type="entry name" value="DnaJ_domain"/>
</dbReference>
<feature type="binding site" evidence="8">
    <location>
        <position position="158"/>
    </location>
    <ligand>
        <name>Zn(2+)</name>
        <dbReference type="ChEBI" id="CHEBI:29105"/>
        <label>1</label>
    </ligand>
</feature>
<keyword evidence="4 8" id="KW-0862">Zinc</keyword>
<dbReference type="GO" id="GO:0008270">
    <property type="term" value="F:zinc ion binding"/>
    <property type="evidence" value="ECO:0007669"/>
    <property type="project" value="UniProtKB-UniRule"/>
</dbReference>
<keyword evidence="8" id="KW-0235">DNA replication</keyword>
<feature type="binding site" evidence="8">
    <location>
        <position position="161"/>
    </location>
    <ligand>
        <name>Zn(2+)</name>
        <dbReference type="ChEBI" id="CHEBI:29105"/>
        <label>1</label>
    </ligand>
</feature>
<dbReference type="Pfam" id="PF01556">
    <property type="entry name" value="DnaJ_C"/>
    <property type="match status" value="1"/>
</dbReference>
<feature type="binding site" evidence="8">
    <location>
        <position position="201"/>
    </location>
    <ligand>
        <name>Zn(2+)</name>
        <dbReference type="ChEBI" id="CHEBI:29105"/>
        <label>2</label>
    </ligand>
</feature>
<dbReference type="CDD" id="cd10747">
    <property type="entry name" value="DnaJ_C"/>
    <property type="match status" value="1"/>
</dbReference>
<comment type="similarity">
    <text evidence="6 8">Belongs to the DnaJ family.</text>
</comment>
<evidence type="ECO:0000256" key="4">
    <source>
        <dbReference type="ARBA" id="ARBA00022833"/>
    </source>
</evidence>
<dbReference type="GO" id="GO:0051082">
    <property type="term" value="F:unfolded protein binding"/>
    <property type="evidence" value="ECO:0007669"/>
    <property type="project" value="UniProtKB-UniRule"/>
</dbReference>
<keyword evidence="8" id="KW-0346">Stress response</keyword>
<organism evidence="12 13">
    <name type="scientific">Candidatus Harrisonbacteria bacterium CG10_big_fil_rev_8_21_14_0_10_42_17</name>
    <dbReference type="NCBI Taxonomy" id="1974584"/>
    <lineage>
        <taxon>Bacteria</taxon>
        <taxon>Candidatus Harrisoniibacteriota</taxon>
    </lineage>
</organism>
<feature type="repeat" description="CXXCXGXG motif" evidence="8">
    <location>
        <begin position="175"/>
        <end position="182"/>
    </location>
</feature>
<dbReference type="Pfam" id="PF00226">
    <property type="entry name" value="DnaJ"/>
    <property type="match status" value="1"/>
</dbReference>
<comment type="subunit">
    <text evidence="8">Homodimer.</text>
</comment>
<keyword evidence="2 8" id="KW-0677">Repeat</keyword>
<dbReference type="GO" id="GO:0009408">
    <property type="term" value="P:response to heat"/>
    <property type="evidence" value="ECO:0007669"/>
    <property type="project" value="InterPro"/>
</dbReference>
<feature type="domain" description="CR-type" evidence="11">
    <location>
        <begin position="145"/>
        <end position="227"/>
    </location>
</feature>
<dbReference type="AlphaFoldDB" id="A0A2M6WHX3"/>
<dbReference type="Gene3D" id="2.60.260.20">
    <property type="entry name" value="Urease metallochaperone UreE, N-terminal domain"/>
    <property type="match status" value="2"/>
</dbReference>
<dbReference type="PROSITE" id="PS50076">
    <property type="entry name" value="DNAJ_2"/>
    <property type="match status" value="1"/>
</dbReference>
<dbReference type="SUPFAM" id="SSF57938">
    <property type="entry name" value="DnaJ/Hsp40 cysteine-rich domain"/>
    <property type="match status" value="1"/>
</dbReference>
<dbReference type="Pfam" id="PF00684">
    <property type="entry name" value="DnaJ_CXXCXGXG"/>
    <property type="match status" value="1"/>
</dbReference>
<comment type="cofactor">
    <cofactor evidence="8">
        <name>Zn(2+)</name>
        <dbReference type="ChEBI" id="CHEBI:29105"/>
    </cofactor>
    <text evidence="8">Binds 2 Zn(2+) ions per monomer.</text>
</comment>
<comment type="subcellular location">
    <subcellularLocation>
        <location evidence="8">Cytoplasm</location>
    </subcellularLocation>
</comment>
<evidence type="ECO:0000313" key="13">
    <source>
        <dbReference type="Proteomes" id="UP000228635"/>
    </source>
</evidence>
<feature type="repeat" description="CXXCXGXG motif" evidence="8">
    <location>
        <begin position="201"/>
        <end position="208"/>
    </location>
</feature>
<feature type="binding site" evidence="8">
    <location>
        <position position="215"/>
    </location>
    <ligand>
        <name>Zn(2+)</name>
        <dbReference type="ChEBI" id="CHEBI:29105"/>
        <label>1</label>
    </ligand>
</feature>
<dbReference type="PANTHER" id="PTHR43096">
    <property type="entry name" value="DNAJ HOMOLOG 1, MITOCHONDRIAL-RELATED"/>
    <property type="match status" value="1"/>
</dbReference>
<dbReference type="InterPro" id="IPR001305">
    <property type="entry name" value="HSP_DnaJ_Cys-rich_dom"/>
</dbReference>
<reference evidence="13" key="1">
    <citation type="submission" date="2017-09" db="EMBL/GenBank/DDBJ databases">
        <title>Depth-based differentiation of microbial function through sediment-hosted aquifers and enrichment of novel symbionts in the deep terrestrial subsurface.</title>
        <authorList>
            <person name="Probst A.J."/>
            <person name="Ladd B."/>
            <person name="Jarett J.K."/>
            <person name="Geller-Mcgrath D.E."/>
            <person name="Sieber C.M.K."/>
            <person name="Emerson J.B."/>
            <person name="Anantharaman K."/>
            <person name="Thomas B.C."/>
            <person name="Malmstrom R."/>
            <person name="Stieglmeier M."/>
            <person name="Klingl A."/>
            <person name="Woyke T."/>
            <person name="Ryan C.M."/>
            <person name="Banfield J.F."/>
        </authorList>
    </citation>
    <scope>NUCLEOTIDE SEQUENCE [LARGE SCALE GENOMIC DNA]</scope>
</reference>
<dbReference type="SUPFAM" id="SSF49493">
    <property type="entry name" value="HSP40/DnaJ peptide-binding domain"/>
    <property type="match status" value="2"/>
</dbReference>
<dbReference type="InterPro" id="IPR002939">
    <property type="entry name" value="DnaJ_C"/>
</dbReference>
<dbReference type="Gene3D" id="2.10.230.10">
    <property type="entry name" value="Heat shock protein DnaJ, cysteine-rich domain"/>
    <property type="match status" value="1"/>
</dbReference>
<feature type="binding site" evidence="8">
    <location>
        <position position="175"/>
    </location>
    <ligand>
        <name>Zn(2+)</name>
        <dbReference type="ChEBI" id="CHEBI:29105"/>
        <label>2</label>
    </ligand>
</feature>
<evidence type="ECO:0000259" key="11">
    <source>
        <dbReference type="PROSITE" id="PS51188"/>
    </source>
</evidence>
<feature type="zinc finger region" description="CR-type" evidence="9">
    <location>
        <begin position="145"/>
        <end position="227"/>
    </location>
</feature>
<evidence type="ECO:0000256" key="7">
    <source>
        <dbReference type="ARBA" id="ARBA00067609"/>
    </source>
</evidence>
<dbReference type="InterPro" id="IPR012724">
    <property type="entry name" value="DnaJ"/>
</dbReference>
<protein>
    <recommendedName>
        <fullName evidence="7 8">Chaperone protein DnaJ</fullName>
    </recommendedName>
</protein>
<feature type="domain" description="J" evidence="10">
    <location>
        <begin position="3"/>
        <end position="65"/>
    </location>
</feature>
<feature type="binding site" evidence="8">
    <location>
        <position position="178"/>
    </location>
    <ligand>
        <name>Zn(2+)</name>
        <dbReference type="ChEBI" id="CHEBI:29105"/>
        <label>2</label>
    </ligand>
</feature>
<dbReference type="CDD" id="cd06257">
    <property type="entry name" value="DnaJ"/>
    <property type="match status" value="1"/>
</dbReference>
<feature type="repeat" description="CXXCXGXG motif" evidence="8">
    <location>
        <begin position="215"/>
        <end position="222"/>
    </location>
</feature>
<comment type="domain">
    <text evidence="8">The J domain is necessary and sufficient to stimulate DnaK ATPase activity. Zinc center 1 plays an important role in the autonomous, DnaK-independent chaperone activity of DnaJ. Zinc center 2 is essential for interaction with DnaK and for DnaJ activity.</text>
</comment>
<dbReference type="FunFam" id="2.10.230.10:FF:000002">
    <property type="entry name" value="Molecular chaperone DnaJ"/>
    <property type="match status" value="1"/>
</dbReference>
<sequence>MKDYYQILGITKTANEDDIKKAYRKLAHKYHPDKAEGDEKKFKEISEAYQILSSKEKRAQYDQFGRVFDGAGFQQGGGSSGQGGAQGWDFNGFDASGFNFEGGNASDIFDAIFEGLGVKKKRRTYEHGADLELVQEITLEEAFHGVKKNVAFETYASCKTCQGSGHFEKEGFSECSSCDGRGEVQETRRSFFGAYNQIRPCTKCRGTGKIPKKECKTCNGSGRIRGEKKINIEIRQGVQDGQFIKIAKAGESGEHGSDPGDLYVRIAMKPHQIFRRNGDDLIIKKEVKVIDIILNKPILVKTIAGEKIEIQIPEGFRLKDPVMLEGKGMPHLGTKHYGNLYVELDMRAPKKPSTKIKTLLEEIDKETEE</sequence>
<dbReference type="Gene3D" id="1.10.287.110">
    <property type="entry name" value="DnaJ domain"/>
    <property type="match status" value="1"/>
</dbReference>
<dbReference type="GO" id="GO:0005524">
    <property type="term" value="F:ATP binding"/>
    <property type="evidence" value="ECO:0007669"/>
    <property type="project" value="InterPro"/>
</dbReference>
<comment type="caution">
    <text evidence="12">The sequence shown here is derived from an EMBL/GenBank/DDBJ whole genome shotgun (WGS) entry which is preliminary data.</text>
</comment>
<gene>
    <name evidence="8" type="primary">dnaJ</name>
    <name evidence="12" type="ORF">COU08_02745</name>
</gene>
<dbReference type="InterPro" id="IPR008971">
    <property type="entry name" value="HSP40/DnaJ_pept-bd"/>
</dbReference>
<dbReference type="GO" id="GO:0042026">
    <property type="term" value="P:protein refolding"/>
    <property type="evidence" value="ECO:0007669"/>
    <property type="project" value="TreeGrafter"/>
</dbReference>
<accession>A0A2M6WHX3</accession>
<evidence type="ECO:0000256" key="1">
    <source>
        <dbReference type="ARBA" id="ARBA00022723"/>
    </source>
</evidence>
<dbReference type="InterPro" id="IPR036869">
    <property type="entry name" value="J_dom_sf"/>
</dbReference>
<evidence type="ECO:0000256" key="5">
    <source>
        <dbReference type="ARBA" id="ARBA00023186"/>
    </source>
</evidence>
<name>A0A2M6WHX3_9BACT</name>
<dbReference type="PANTHER" id="PTHR43096:SF52">
    <property type="entry name" value="DNAJ HOMOLOG 1, MITOCHONDRIAL-RELATED"/>
    <property type="match status" value="1"/>
</dbReference>
<evidence type="ECO:0000259" key="10">
    <source>
        <dbReference type="PROSITE" id="PS50076"/>
    </source>
</evidence>
<evidence type="ECO:0000256" key="9">
    <source>
        <dbReference type="PROSITE-ProRule" id="PRU00546"/>
    </source>
</evidence>
<keyword evidence="3 8" id="KW-0863">Zinc-finger</keyword>
<proteinExistence type="inferred from homology"/>
<comment type="function">
    <text evidence="8">Participates actively in the response to hyperosmotic and heat shock by preventing the aggregation of stress-denatured proteins and by disaggregating proteins, also in an autonomous, DnaK-independent fashion. Unfolded proteins bind initially to DnaJ; upon interaction with the DnaJ-bound protein, DnaK hydrolyzes its bound ATP, resulting in the formation of a stable complex. GrpE releases ADP from DnaK; ATP binding to DnaK triggers the release of the substrate protein, thus completing the reaction cycle. Several rounds of ATP-dependent interactions between DnaJ, DnaK and GrpE are required for fully efficient folding. Also involved, together with DnaK and GrpE, in the DNA replication of plasmids through activation of initiation proteins.</text>
</comment>
<dbReference type="CDD" id="cd10719">
    <property type="entry name" value="DnaJ_zf"/>
    <property type="match status" value="1"/>
</dbReference>
<dbReference type="PRINTS" id="PR00625">
    <property type="entry name" value="JDOMAIN"/>
</dbReference>
<feature type="binding site" evidence="8">
    <location>
        <position position="204"/>
    </location>
    <ligand>
        <name>Zn(2+)</name>
        <dbReference type="ChEBI" id="CHEBI:29105"/>
        <label>2</label>
    </ligand>
</feature>
<dbReference type="SUPFAM" id="SSF46565">
    <property type="entry name" value="Chaperone J-domain"/>
    <property type="match status" value="1"/>
</dbReference>
<keyword evidence="1 8" id="KW-0479">Metal-binding</keyword>